<comment type="caution">
    <text evidence="1">The sequence shown here is derived from an EMBL/GenBank/DDBJ whole genome shotgun (WGS) entry which is preliminary data.</text>
</comment>
<evidence type="ECO:0000313" key="1">
    <source>
        <dbReference type="EMBL" id="KAJ3811182.1"/>
    </source>
</evidence>
<accession>A0ACC1U2A5</accession>
<dbReference type="Proteomes" id="UP001163835">
    <property type="component" value="Unassembled WGS sequence"/>
</dbReference>
<proteinExistence type="predicted"/>
<sequence>SVRIMTTQVNLTDATKKAMEKLGAKFVTKPSECTHLIATKITRTEKFLCALAVTPWILTDQYIHKSVEAKTLLPEEPFFLKDRGKWDIDLKKSLEEAKKSKYPLLANRVFYVTPGVKEDRSLLNNVITAFGGKMVACMPNDRQLLSNGKQISMRHLLTCEDDRELWEPIAKDAYIHNVELLLQGVLNQFMDFDNPKFHI</sequence>
<dbReference type="EMBL" id="MU795069">
    <property type="protein sequence ID" value="KAJ3811182.1"/>
    <property type="molecule type" value="Genomic_DNA"/>
</dbReference>
<protein>
    <submittedName>
        <fullName evidence="1">Uncharacterized protein</fullName>
    </submittedName>
</protein>
<organism evidence="1 2">
    <name type="scientific">Lentinula aff. lateritia</name>
    <dbReference type="NCBI Taxonomy" id="2804960"/>
    <lineage>
        <taxon>Eukaryota</taxon>
        <taxon>Fungi</taxon>
        <taxon>Dikarya</taxon>
        <taxon>Basidiomycota</taxon>
        <taxon>Agaricomycotina</taxon>
        <taxon>Agaricomycetes</taxon>
        <taxon>Agaricomycetidae</taxon>
        <taxon>Agaricales</taxon>
        <taxon>Marasmiineae</taxon>
        <taxon>Omphalotaceae</taxon>
        <taxon>Lentinula</taxon>
    </lineage>
</organism>
<reference evidence="1" key="1">
    <citation type="submission" date="2022-09" db="EMBL/GenBank/DDBJ databases">
        <title>A Global Phylogenomic Analysis of the Shiitake Genus Lentinula.</title>
        <authorList>
            <consortium name="DOE Joint Genome Institute"/>
            <person name="Sierra-Patev S."/>
            <person name="Min B."/>
            <person name="Naranjo-Ortiz M."/>
            <person name="Looney B."/>
            <person name="Konkel Z."/>
            <person name="Slot J.C."/>
            <person name="Sakamoto Y."/>
            <person name="Steenwyk J.L."/>
            <person name="Rokas A."/>
            <person name="Carro J."/>
            <person name="Camarero S."/>
            <person name="Ferreira P."/>
            <person name="Molpeceres G."/>
            <person name="Ruiz-Duenas F.J."/>
            <person name="Serrano A."/>
            <person name="Henrissat B."/>
            <person name="Drula E."/>
            <person name="Hughes K.W."/>
            <person name="Mata J.L."/>
            <person name="Ishikawa N.K."/>
            <person name="Vargas-Isla R."/>
            <person name="Ushijima S."/>
            <person name="Smith C.A."/>
            <person name="Ahrendt S."/>
            <person name="Andreopoulos W."/>
            <person name="He G."/>
            <person name="Labutti K."/>
            <person name="Lipzen A."/>
            <person name="Ng V."/>
            <person name="Riley R."/>
            <person name="Sandor L."/>
            <person name="Barry K."/>
            <person name="Martinez A.T."/>
            <person name="Xiao Y."/>
            <person name="Gibbons J.G."/>
            <person name="Terashima K."/>
            <person name="Grigoriev I.V."/>
            <person name="Hibbett D.S."/>
        </authorList>
    </citation>
    <scope>NUCLEOTIDE SEQUENCE</scope>
    <source>
        <strain evidence="1">TMI1499</strain>
    </source>
</reference>
<name>A0ACC1U2A5_9AGAR</name>
<gene>
    <name evidence="1" type="ORF">F5876DRAFT_16134</name>
</gene>
<feature type="non-terminal residue" evidence="1">
    <location>
        <position position="1"/>
    </location>
</feature>
<feature type="non-terminal residue" evidence="1">
    <location>
        <position position="199"/>
    </location>
</feature>
<keyword evidence="2" id="KW-1185">Reference proteome</keyword>
<evidence type="ECO:0000313" key="2">
    <source>
        <dbReference type="Proteomes" id="UP001163835"/>
    </source>
</evidence>